<dbReference type="Proteomes" id="UP000191901">
    <property type="component" value="Chromosome"/>
</dbReference>
<gene>
    <name evidence="2" type="ORF">XM38_040060</name>
</gene>
<dbReference type="EMBL" id="CP021983">
    <property type="protein sequence ID" value="ASC73044.1"/>
    <property type="molecule type" value="Genomic_DNA"/>
</dbReference>
<reference evidence="2 3" key="1">
    <citation type="journal article" date="2016" name="Biochim. Biophys. Acta">
        <title>Characterization of red-shifted phycobilisomes isolated from the chlorophyll f-containing cyanobacterium Halomicronema hongdechloris.</title>
        <authorList>
            <person name="Li Y."/>
            <person name="Lin Y."/>
            <person name="Garvey C.J."/>
            <person name="Birch D."/>
            <person name="Corkery R.W."/>
            <person name="Loughlin P.C."/>
            <person name="Scheer H."/>
            <person name="Willows R.D."/>
            <person name="Chen M."/>
        </authorList>
    </citation>
    <scope>NUCLEOTIDE SEQUENCE [LARGE SCALE GENOMIC DNA]</scope>
    <source>
        <strain evidence="2 3">C2206</strain>
    </source>
</reference>
<organism evidence="2 3">
    <name type="scientific">Halomicronema hongdechloris C2206</name>
    <dbReference type="NCBI Taxonomy" id="1641165"/>
    <lineage>
        <taxon>Bacteria</taxon>
        <taxon>Bacillati</taxon>
        <taxon>Cyanobacteriota</taxon>
        <taxon>Cyanophyceae</taxon>
        <taxon>Nodosilineales</taxon>
        <taxon>Nodosilineaceae</taxon>
        <taxon>Halomicronema</taxon>
    </lineage>
</organism>
<proteinExistence type="predicted"/>
<dbReference type="STRING" id="1641165.XM38_06330"/>
<protein>
    <submittedName>
        <fullName evidence="2">Uncharacterized protein</fullName>
    </submittedName>
</protein>
<keyword evidence="3" id="KW-1185">Reference proteome</keyword>
<feature type="region of interest" description="Disordered" evidence="1">
    <location>
        <begin position="1"/>
        <end position="21"/>
    </location>
</feature>
<feature type="compositionally biased region" description="Basic and acidic residues" evidence="1">
    <location>
        <begin position="1"/>
        <end position="14"/>
    </location>
</feature>
<evidence type="ECO:0000256" key="1">
    <source>
        <dbReference type="SAM" id="MobiDB-lite"/>
    </source>
</evidence>
<accession>A0A1Z3HRV4</accession>
<name>A0A1Z3HRV4_9CYAN</name>
<evidence type="ECO:0000313" key="3">
    <source>
        <dbReference type="Proteomes" id="UP000191901"/>
    </source>
</evidence>
<sequence length="205" mass="23188">MRHTKRYPEDRPEDTMNGANIDKIPVSQLPDRYRLARSAVYTRMDALGIKPQKVGNRAFINSDQLRLMDELHQFLQREGASTAEFLEMRGLSAGNGMTAPSSSGMSSGLSRVTPELVSLVSMVVSELLDRMQLTPSPPERLRNYRELEDAARHGWLLRTSDVAYLLEIPEAEVQRQGDRFKEAGFVFTRMGYRVDGALAWRVTKA</sequence>
<evidence type="ECO:0000313" key="2">
    <source>
        <dbReference type="EMBL" id="ASC73044.1"/>
    </source>
</evidence>
<dbReference type="KEGG" id="hhg:XM38_040060"/>
<dbReference type="AlphaFoldDB" id="A0A1Z3HRV4"/>